<feature type="chain" id="PRO_5045850010" evidence="2">
    <location>
        <begin position="21"/>
        <end position="276"/>
    </location>
</feature>
<feature type="signal peptide" evidence="2">
    <location>
        <begin position="1"/>
        <end position="20"/>
    </location>
</feature>
<dbReference type="InterPro" id="IPR019734">
    <property type="entry name" value="TPR_rpt"/>
</dbReference>
<keyword evidence="4" id="KW-1185">Reference proteome</keyword>
<evidence type="ECO:0000313" key="4">
    <source>
        <dbReference type="Proteomes" id="UP001596056"/>
    </source>
</evidence>
<reference evidence="4" key="1">
    <citation type="journal article" date="2019" name="Int. J. Syst. Evol. Microbiol.">
        <title>The Global Catalogue of Microorganisms (GCM) 10K type strain sequencing project: providing services to taxonomists for standard genome sequencing and annotation.</title>
        <authorList>
            <consortium name="The Broad Institute Genomics Platform"/>
            <consortium name="The Broad Institute Genome Sequencing Center for Infectious Disease"/>
            <person name="Wu L."/>
            <person name="Ma J."/>
        </authorList>
    </citation>
    <scope>NUCLEOTIDE SEQUENCE [LARGE SCALE GENOMIC DNA]</scope>
    <source>
        <strain evidence="4">KACC 11588</strain>
    </source>
</reference>
<protein>
    <submittedName>
        <fullName evidence="3">Tetratricopeptide repeat protein</fullName>
    </submittedName>
</protein>
<dbReference type="Pfam" id="PF13174">
    <property type="entry name" value="TPR_6"/>
    <property type="match status" value="1"/>
</dbReference>
<dbReference type="EMBL" id="JBHSNA010000017">
    <property type="protein sequence ID" value="MFC5567686.1"/>
    <property type="molecule type" value="Genomic_DNA"/>
</dbReference>
<evidence type="ECO:0000256" key="2">
    <source>
        <dbReference type="SAM" id="SignalP"/>
    </source>
</evidence>
<accession>A0ABW0SFI6</accession>
<keyword evidence="1" id="KW-0175">Coiled coil</keyword>
<organism evidence="3 4">
    <name type="scientific">Rubellimicrobium aerolatum</name>
    <dbReference type="NCBI Taxonomy" id="490979"/>
    <lineage>
        <taxon>Bacteria</taxon>
        <taxon>Pseudomonadati</taxon>
        <taxon>Pseudomonadota</taxon>
        <taxon>Alphaproteobacteria</taxon>
        <taxon>Rhodobacterales</taxon>
        <taxon>Roseobacteraceae</taxon>
        <taxon>Rubellimicrobium</taxon>
    </lineage>
</organism>
<dbReference type="RefSeq" id="WP_209842394.1">
    <property type="nucleotide sequence ID" value="NZ_JAGGJP010000016.1"/>
</dbReference>
<evidence type="ECO:0000313" key="3">
    <source>
        <dbReference type="EMBL" id="MFC5567686.1"/>
    </source>
</evidence>
<evidence type="ECO:0000256" key="1">
    <source>
        <dbReference type="SAM" id="Coils"/>
    </source>
</evidence>
<sequence>MRRALLLLCVAWPGVWPALAWGQADPAALSDIRGQIATLAQEIQGLRGELTASGQLTQGVAGNTPLERLNAIEAELQRLTSRTEELEFRINRVVTDGTNRLGDLQFRVCELEEGCDVSQLGDTPALGGTEGTTVVPAEPVAPVDPGPALAVNEGADFERAEGALASGDFQGAADLFAAFVAAYPGSPLMPRAHLGRGAALDGLGDASNAARAYLDSFSSDPSGAFAADALLGLGRNLGTLGQVPDACVTLAEIGTRFPASALVGQAQAEARALGCP</sequence>
<dbReference type="Proteomes" id="UP001596056">
    <property type="component" value="Unassembled WGS sequence"/>
</dbReference>
<comment type="caution">
    <text evidence="3">The sequence shown here is derived from an EMBL/GenBank/DDBJ whole genome shotgun (WGS) entry which is preliminary data.</text>
</comment>
<feature type="coiled-coil region" evidence="1">
    <location>
        <begin position="29"/>
        <end position="89"/>
    </location>
</feature>
<dbReference type="Gene3D" id="1.25.40.10">
    <property type="entry name" value="Tetratricopeptide repeat domain"/>
    <property type="match status" value="1"/>
</dbReference>
<proteinExistence type="predicted"/>
<keyword evidence="2" id="KW-0732">Signal</keyword>
<gene>
    <name evidence="3" type="ORF">ACFPOC_14830</name>
</gene>
<name>A0ABW0SFI6_9RHOB</name>
<dbReference type="InterPro" id="IPR011990">
    <property type="entry name" value="TPR-like_helical_dom_sf"/>
</dbReference>
<dbReference type="SUPFAM" id="SSF48452">
    <property type="entry name" value="TPR-like"/>
    <property type="match status" value="1"/>
</dbReference>